<dbReference type="GO" id="GO:0009507">
    <property type="term" value="C:chloroplast"/>
    <property type="evidence" value="ECO:0000318"/>
    <property type="project" value="GO_Central"/>
</dbReference>
<name>A0A0K9NUK7_ZOSMR</name>
<accession>A0A0K9NUK7</accession>
<dbReference type="OMA" id="MIVMKGR"/>
<dbReference type="EMBL" id="LFYR01001622">
    <property type="protein sequence ID" value="KMZ60476.1"/>
    <property type="molecule type" value="Genomic_DNA"/>
</dbReference>
<dbReference type="GO" id="GO:0015995">
    <property type="term" value="P:chlorophyll biosynthetic process"/>
    <property type="evidence" value="ECO:0007669"/>
    <property type="project" value="InterPro"/>
</dbReference>
<dbReference type="InterPro" id="IPR019734">
    <property type="entry name" value="TPR_rpt"/>
</dbReference>
<keyword evidence="3" id="KW-1185">Reference proteome</keyword>
<reference evidence="3" key="1">
    <citation type="journal article" date="2016" name="Nature">
        <title>The genome of the seagrass Zostera marina reveals angiosperm adaptation to the sea.</title>
        <authorList>
            <person name="Olsen J.L."/>
            <person name="Rouze P."/>
            <person name="Verhelst B."/>
            <person name="Lin Y.-C."/>
            <person name="Bayer T."/>
            <person name="Collen J."/>
            <person name="Dattolo E."/>
            <person name="De Paoli E."/>
            <person name="Dittami S."/>
            <person name="Maumus F."/>
            <person name="Michel G."/>
            <person name="Kersting A."/>
            <person name="Lauritano C."/>
            <person name="Lohaus R."/>
            <person name="Toepel M."/>
            <person name="Tonon T."/>
            <person name="Vanneste K."/>
            <person name="Amirebrahimi M."/>
            <person name="Brakel J."/>
            <person name="Bostroem C."/>
            <person name="Chovatia M."/>
            <person name="Grimwood J."/>
            <person name="Jenkins J.W."/>
            <person name="Jueterbock A."/>
            <person name="Mraz A."/>
            <person name="Stam W.T."/>
            <person name="Tice H."/>
            <person name="Bornberg-Bauer E."/>
            <person name="Green P.J."/>
            <person name="Pearson G.A."/>
            <person name="Procaccini G."/>
            <person name="Duarte C.M."/>
            <person name="Schmutz J."/>
            <person name="Reusch T.B.H."/>
            <person name="Van de Peer Y."/>
        </authorList>
    </citation>
    <scope>NUCLEOTIDE SEQUENCE [LARGE SCALE GENOMIC DNA]</scope>
    <source>
        <strain evidence="3">cv. Finnish</strain>
    </source>
</reference>
<comment type="caution">
    <text evidence="2">The sequence shown here is derived from an EMBL/GenBank/DDBJ whole genome shotgun (WGS) entry which is preliminary data.</text>
</comment>
<gene>
    <name evidence="2" type="ORF">ZOSMA_59G00360</name>
</gene>
<dbReference type="PANTHER" id="PTHR47310:SF2">
    <property type="entry name" value="PROTEIN FLUORESCENT IN BLUE LIGHT, CHLOROPLASTIC"/>
    <property type="match status" value="1"/>
</dbReference>
<evidence type="ECO:0000313" key="2">
    <source>
        <dbReference type="EMBL" id="KMZ60476.1"/>
    </source>
</evidence>
<feature type="transmembrane region" description="Helical" evidence="1">
    <location>
        <begin position="111"/>
        <end position="131"/>
    </location>
</feature>
<feature type="transmembrane region" description="Helical" evidence="1">
    <location>
        <begin position="143"/>
        <end position="163"/>
    </location>
</feature>
<sequence>MKAVVVSCSFAPPSFLPRPARLNASLLPCGTLSSESFEKISLQKKRIELKMPILLASTEIHVPSFPLLSCELKRLQMIVMKGRMKIVKKFSDVYNFIWDCDFDNKRLTSNFGITLLIANSSAVILPFKALADEAPETLYPQRLDMPLLFAIAMVGATVGGLLARERKKELVRLNDQLRQINSTLRRQAKIESYAPNLRYAPANRIIPQEEVIVDPMKEQLIGNLRTGKKYLRSREPDKAFVEFKTAFDLADNLGDQIEKKKAARGLGASLQRQGKYREAIEYHSKVLEIAQIANDDSGTTEAHGAIADCYTELGDLEKAAKFYDNYIARLKVD</sequence>
<protein>
    <submittedName>
        <fullName evidence="2">Protein FLUORESCENT IN BLUE LIGHT, chloroplastic</fullName>
    </submittedName>
</protein>
<dbReference type="SUPFAM" id="SSF48452">
    <property type="entry name" value="TPR-like"/>
    <property type="match status" value="1"/>
</dbReference>
<dbReference type="Pfam" id="PF13424">
    <property type="entry name" value="TPR_12"/>
    <property type="match status" value="1"/>
</dbReference>
<dbReference type="Proteomes" id="UP000036987">
    <property type="component" value="Unassembled WGS sequence"/>
</dbReference>
<keyword evidence="1" id="KW-0472">Membrane</keyword>
<evidence type="ECO:0000313" key="3">
    <source>
        <dbReference type="Proteomes" id="UP000036987"/>
    </source>
</evidence>
<dbReference type="PANTHER" id="PTHR47310">
    <property type="entry name" value="PROTEIN FLUORESCENT IN BLUE LIGHT, CHLOROPLASTIC"/>
    <property type="match status" value="1"/>
</dbReference>
<keyword evidence="1" id="KW-0812">Transmembrane</keyword>
<dbReference type="SMART" id="SM00028">
    <property type="entry name" value="TPR"/>
    <property type="match status" value="2"/>
</dbReference>
<dbReference type="Gene3D" id="1.25.40.10">
    <property type="entry name" value="Tetratricopeptide repeat domain"/>
    <property type="match status" value="1"/>
</dbReference>
<keyword evidence="1" id="KW-1133">Transmembrane helix</keyword>
<organism evidence="2 3">
    <name type="scientific">Zostera marina</name>
    <name type="common">Eelgrass</name>
    <dbReference type="NCBI Taxonomy" id="29655"/>
    <lineage>
        <taxon>Eukaryota</taxon>
        <taxon>Viridiplantae</taxon>
        <taxon>Streptophyta</taxon>
        <taxon>Embryophyta</taxon>
        <taxon>Tracheophyta</taxon>
        <taxon>Spermatophyta</taxon>
        <taxon>Magnoliopsida</taxon>
        <taxon>Liliopsida</taxon>
        <taxon>Zosteraceae</taxon>
        <taxon>Zostera</taxon>
    </lineage>
</organism>
<dbReference type="InterPro" id="IPR011990">
    <property type="entry name" value="TPR-like_helical_dom_sf"/>
</dbReference>
<proteinExistence type="predicted"/>
<dbReference type="STRING" id="29655.A0A0K9NUK7"/>
<evidence type="ECO:0000256" key="1">
    <source>
        <dbReference type="SAM" id="Phobius"/>
    </source>
</evidence>
<dbReference type="AlphaFoldDB" id="A0A0K9NUK7"/>
<dbReference type="InterPro" id="IPR044243">
    <property type="entry name" value="FLU"/>
</dbReference>
<dbReference type="OrthoDB" id="286233at2759"/>